<keyword evidence="6" id="KW-0539">Nucleus</keyword>
<feature type="compositionally biased region" description="Low complexity" evidence="9">
    <location>
        <begin position="224"/>
        <end position="237"/>
    </location>
</feature>
<dbReference type="PRINTS" id="PR00686">
    <property type="entry name" value="TIFACTORIID"/>
</dbReference>
<dbReference type="AlphaFoldDB" id="A0A1I7UY61"/>
<dbReference type="eggNOG" id="KOG3302">
    <property type="taxonomic scope" value="Eukaryota"/>
</dbReference>
<evidence type="ECO:0000256" key="7">
    <source>
        <dbReference type="ARBA" id="ARBA00023474"/>
    </source>
</evidence>
<proteinExistence type="inferred from homology"/>
<feature type="region of interest" description="Disordered" evidence="9">
    <location>
        <begin position="481"/>
        <end position="500"/>
    </location>
</feature>
<dbReference type="FunFam" id="3.30.310.10:FF:000009">
    <property type="entry name" value="TatA box-binding protein-like protein 1"/>
    <property type="match status" value="1"/>
</dbReference>
<evidence type="ECO:0000313" key="10">
    <source>
        <dbReference type="Proteomes" id="UP000095282"/>
    </source>
</evidence>
<dbReference type="InterPro" id="IPR015445">
    <property type="entry name" value="TBP-like"/>
</dbReference>
<evidence type="ECO:0000256" key="8">
    <source>
        <dbReference type="ARBA" id="ARBA00033173"/>
    </source>
</evidence>
<keyword evidence="10" id="KW-1185">Reference proteome</keyword>
<dbReference type="WBParaSite" id="Csp11.Scaffold630.g20515.t1">
    <property type="protein sequence ID" value="Csp11.Scaffold630.g20515.t1"/>
    <property type="gene ID" value="Csp11.Scaffold630.g20515"/>
</dbReference>
<keyword evidence="5" id="KW-0804">Transcription</keyword>
<dbReference type="SUPFAM" id="SSF55945">
    <property type="entry name" value="TATA-box binding protein-like"/>
    <property type="match status" value="2"/>
</dbReference>
<accession>A0A1I7UY61</accession>
<comment type="subcellular location">
    <subcellularLocation>
        <location evidence="1">Nucleus</location>
    </subcellularLocation>
</comment>
<feature type="compositionally biased region" description="Polar residues" evidence="9">
    <location>
        <begin position="119"/>
        <end position="129"/>
    </location>
</feature>
<name>A0A1I7UY61_9PELO</name>
<comment type="similarity">
    <text evidence="2">Belongs to the TBP family.</text>
</comment>
<dbReference type="GO" id="GO:0003677">
    <property type="term" value="F:DNA binding"/>
    <property type="evidence" value="ECO:0007669"/>
    <property type="project" value="UniProtKB-KW"/>
</dbReference>
<keyword evidence="4" id="KW-0238">DNA-binding</keyword>
<dbReference type="STRING" id="1561998.A0A1I7UY61"/>
<dbReference type="GO" id="GO:0005634">
    <property type="term" value="C:nucleus"/>
    <property type="evidence" value="ECO:0007669"/>
    <property type="project" value="UniProtKB-SubCell"/>
</dbReference>
<reference evidence="11" key="1">
    <citation type="submission" date="2016-11" db="UniProtKB">
        <authorList>
            <consortium name="WormBaseParasite"/>
        </authorList>
    </citation>
    <scope>IDENTIFICATION</scope>
</reference>
<sequence length="535" mass="60558">MQMGDHQMMGNQRPFVQKVIPVQPGGGVAQNPAYVQTQGVRMVHIDGNGQQRTVQMAPVVRQMPQNATGAHYIRQTSGGQQFQSNYGQGVRVNSIKGTIAGRSVGSIRTIPQHGYQRPGNANQMGSQQPPRAGYAPSNPNQQPQQMSFNQTIQRQQNQQIPLQQQQNRQHFNQIPSNQNQMIMQHRQQGSAPQQHHQMPHQQMSRQPVAQHPHQQNVQRHPQHHLQQSQQVHHQPQGQHHHLQQLNAPRGMNLSVPLREPSPEPVQVKIEEPEVPPETTSKVQEEPLPEDGDIDIQIRNVVCNYTLPLHIDLRKLAMNTHNVTYEREKGVMMKQKRSPGCYIKVYSSGKVYIVGCRSEVDCKRAARSIARHVQRVMGKTKERVSIRNYRVNNVLATCRLPFGIKIEEVAAKYPSESTYEPELSVGLVWRSITPKATLRIHTTGSITVTGASSEADVLEVLSKIYPIVVEFRCQERAKGNIAAQKKRKRKAPINKGPPIKRERFDDANYGNSGVINNQVYFSDEDEDLYDDLDLDD</sequence>
<evidence type="ECO:0000256" key="4">
    <source>
        <dbReference type="ARBA" id="ARBA00023125"/>
    </source>
</evidence>
<feature type="region of interest" description="Disordered" evidence="9">
    <location>
        <begin position="110"/>
        <end position="168"/>
    </location>
</feature>
<feature type="region of interest" description="Disordered" evidence="9">
    <location>
        <begin position="183"/>
        <end position="242"/>
    </location>
</feature>
<dbReference type="Pfam" id="PF00352">
    <property type="entry name" value="TBP"/>
    <property type="match status" value="2"/>
</dbReference>
<dbReference type="PANTHER" id="PTHR10126">
    <property type="entry name" value="TATA-BOX BINDING PROTEIN"/>
    <property type="match status" value="1"/>
</dbReference>
<organism evidence="10 11">
    <name type="scientific">Caenorhabditis tropicalis</name>
    <dbReference type="NCBI Taxonomy" id="1561998"/>
    <lineage>
        <taxon>Eukaryota</taxon>
        <taxon>Metazoa</taxon>
        <taxon>Ecdysozoa</taxon>
        <taxon>Nematoda</taxon>
        <taxon>Chromadorea</taxon>
        <taxon>Rhabditida</taxon>
        <taxon>Rhabditina</taxon>
        <taxon>Rhabditomorpha</taxon>
        <taxon>Rhabditoidea</taxon>
        <taxon>Rhabditidae</taxon>
        <taxon>Peloderinae</taxon>
        <taxon>Caenorhabditis</taxon>
    </lineage>
</organism>
<dbReference type="GO" id="GO:0006352">
    <property type="term" value="P:DNA-templated transcription initiation"/>
    <property type="evidence" value="ECO:0007669"/>
    <property type="project" value="InterPro"/>
</dbReference>
<dbReference type="InterPro" id="IPR012295">
    <property type="entry name" value="TBP_dom_sf"/>
</dbReference>
<protein>
    <recommendedName>
        <fullName evidence="7">TATA box-binding protein-like 1</fullName>
    </recommendedName>
    <alternativeName>
        <fullName evidence="8">TBP-like factor</fullName>
    </alternativeName>
</protein>
<evidence type="ECO:0000256" key="5">
    <source>
        <dbReference type="ARBA" id="ARBA00023163"/>
    </source>
</evidence>
<dbReference type="Gene3D" id="3.30.310.10">
    <property type="entry name" value="TATA-Binding Protein"/>
    <property type="match status" value="2"/>
</dbReference>
<dbReference type="CDD" id="cd04517">
    <property type="entry name" value="TLF"/>
    <property type="match status" value="1"/>
</dbReference>
<feature type="compositionally biased region" description="Low complexity" evidence="9">
    <location>
        <begin position="136"/>
        <end position="168"/>
    </location>
</feature>
<dbReference type="FunFam" id="3.30.310.10:FF:000027">
    <property type="entry name" value="TBP-like factor"/>
    <property type="match status" value="1"/>
</dbReference>
<evidence type="ECO:0000313" key="11">
    <source>
        <dbReference type="WBParaSite" id="Csp11.Scaffold630.g20515.t1"/>
    </source>
</evidence>
<feature type="compositionally biased region" description="Polar residues" evidence="9">
    <location>
        <begin position="204"/>
        <end position="217"/>
    </location>
</feature>
<dbReference type="InterPro" id="IPR000814">
    <property type="entry name" value="TBP"/>
</dbReference>
<feature type="compositionally biased region" description="Low complexity" evidence="9">
    <location>
        <begin position="192"/>
        <end position="203"/>
    </location>
</feature>
<evidence type="ECO:0000256" key="3">
    <source>
        <dbReference type="ARBA" id="ARBA00023015"/>
    </source>
</evidence>
<evidence type="ECO:0000256" key="9">
    <source>
        <dbReference type="SAM" id="MobiDB-lite"/>
    </source>
</evidence>
<keyword evidence="3" id="KW-0805">Transcription regulation</keyword>
<evidence type="ECO:0000256" key="1">
    <source>
        <dbReference type="ARBA" id="ARBA00004123"/>
    </source>
</evidence>
<evidence type="ECO:0000256" key="6">
    <source>
        <dbReference type="ARBA" id="ARBA00023242"/>
    </source>
</evidence>
<dbReference type="Proteomes" id="UP000095282">
    <property type="component" value="Unplaced"/>
</dbReference>
<evidence type="ECO:0000256" key="2">
    <source>
        <dbReference type="ARBA" id="ARBA00005560"/>
    </source>
</evidence>